<dbReference type="Proteomes" id="UP000001062">
    <property type="component" value="Chromosome"/>
</dbReference>
<evidence type="ECO:0000256" key="14">
    <source>
        <dbReference type="ARBA" id="ARBA00038036"/>
    </source>
</evidence>
<dbReference type="GO" id="GO:0005524">
    <property type="term" value="F:ATP binding"/>
    <property type="evidence" value="ECO:0007669"/>
    <property type="project" value="UniProtKB-UniRule"/>
</dbReference>
<evidence type="ECO:0000256" key="9">
    <source>
        <dbReference type="ARBA" id="ARBA00022741"/>
    </source>
</evidence>
<proteinExistence type="inferred from homology"/>
<keyword evidence="8 16" id="KW-0808">Transferase</keyword>
<evidence type="ECO:0000313" key="18">
    <source>
        <dbReference type="Proteomes" id="UP000001062"/>
    </source>
</evidence>
<dbReference type="STRING" id="717774.Marme_0223"/>
<protein>
    <recommendedName>
        <fullName evidence="15 16">Type III pantothenate kinase</fullName>
        <ecNumber evidence="6 16">2.7.1.33</ecNumber>
    </recommendedName>
    <alternativeName>
        <fullName evidence="16">PanK-III</fullName>
    </alternativeName>
    <alternativeName>
        <fullName evidence="16">Pantothenic acid kinase</fullName>
    </alternativeName>
</protein>
<evidence type="ECO:0000256" key="13">
    <source>
        <dbReference type="ARBA" id="ARBA00022993"/>
    </source>
</evidence>
<evidence type="ECO:0000256" key="7">
    <source>
        <dbReference type="ARBA" id="ARBA00022490"/>
    </source>
</evidence>
<accession>F2JX08</accession>
<feature type="binding site" evidence="16">
    <location>
        <begin position="9"/>
        <end position="16"/>
    </location>
    <ligand>
        <name>ATP</name>
        <dbReference type="ChEBI" id="CHEBI:30616"/>
    </ligand>
</feature>
<feature type="binding site" evidence="16">
    <location>
        <position position="88"/>
    </location>
    <ligand>
        <name>substrate</name>
    </ligand>
</feature>
<dbReference type="AlphaFoldDB" id="F2JX08"/>
<dbReference type="eggNOG" id="COG1521">
    <property type="taxonomic scope" value="Bacteria"/>
</dbReference>
<evidence type="ECO:0000256" key="12">
    <source>
        <dbReference type="ARBA" id="ARBA00022958"/>
    </source>
</evidence>
<feature type="binding site" evidence="16">
    <location>
        <position position="117"/>
    </location>
    <ligand>
        <name>K(+)</name>
        <dbReference type="ChEBI" id="CHEBI:29103"/>
    </ligand>
</feature>
<dbReference type="Gene3D" id="3.30.420.40">
    <property type="match status" value="2"/>
</dbReference>
<dbReference type="GO" id="GO:0015937">
    <property type="term" value="P:coenzyme A biosynthetic process"/>
    <property type="evidence" value="ECO:0007669"/>
    <property type="project" value="UniProtKB-UniRule"/>
</dbReference>
<keyword evidence="18" id="KW-1185">Reference proteome</keyword>
<dbReference type="NCBIfam" id="TIGR00671">
    <property type="entry name" value="baf"/>
    <property type="match status" value="1"/>
</dbReference>
<gene>
    <name evidence="16" type="primary">coaX</name>
    <name evidence="17" type="ordered locus">Marme_0223</name>
</gene>
<keyword evidence="16" id="KW-0479">Metal-binding</keyword>
<dbReference type="InterPro" id="IPR004619">
    <property type="entry name" value="Type_III_PanK"/>
</dbReference>
<comment type="cofactor">
    <cofactor evidence="2">
        <name>K(+)</name>
        <dbReference type="ChEBI" id="CHEBI:29103"/>
    </cofactor>
</comment>
<sequence precursor="true">MVQKVLVVDAGNTRLKWTAFDGNEVIGKVYDNDPHSFDNFYPDIIYFASVRSNEQNAMLHADIQAAYPNVEWLPIVVEATSCGVTNSYEEPHRLGVDRWLSSIAAYHESKGATLVFDAGTAIKADFVNGQGVHLGGYIVPGLKMMKEGLVSNTARIRYSNDELGKGQGIPNNTAGAVELGCEEMAVGFVERLKRLYPDYVWFATGGGGKTLITSAGANCICDEHLVAKGAKLVGDEIIENRKA</sequence>
<comment type="pathway">
    <text evidence="4 16">Cofactor biosynthesis; coenzyme A biosynthesis; CoA from (R)-pantothenate: step 1/5.</text>
</comment>
<reference evidence="17 18" key="1">
    <citation type="journal article" date="2012" name="Stand. Genomic Sci.">
        <title>Complete genome sequence of the melanogenic marine bacterium Marinomonas mediterranea type strain (MMB-1(T)).</title>
        <authorList>
            <person name="Lucas-Elio P."/>
            <person name="Goodwin L."/>
            <person name="Woyke T."/>
            <person name="Pitluck S."/>
            <person name="Nolan M."/>
            <person name="Kyrpides N.C."/>
            <person name="Detter J.C."/>
            <person name="Copeland A."/>
            <person name="Teshima H."/>
            <person name="Bruce D."/>
            <person name="Detter C."/>
            <person name="Tapia R."/>
            <person name="Han S."/>
            <person name="Land M.L."/>
            <person name="Ivanova N."/>
            <person name="Mikhailova N."/>
            <person name="Johnston A.W."/>
            <person name="Sanchez-Amat A."/>
        </authorList>
    </citation>
    <scope>NUCLEOTIDE SEQUENCE [LARGE SCALE GENOMIC DNA]</scope>
    <source>
        <strain evidence="18">ATCC 700492 / JCM 21426 / NBRC 103028 / MMB-1</strain>
    </source>
</reference>
<evidence type="ECO:0000256" key="8">
    <source>
        <dbReference type="ARBA" id="ARBA00022679"/>
    </source>
</evidence>
<feature type="binding site" evidence="16">
    <location>
        <position position="173"/>
    </location>
    <ligand>
        <name>substrate</name>
    </ligand>
</feature>
<dbReference type="Pfam" id="PF03309">
    <property type="entry name" value="Pan_kinase"/>
    <property type="match status" value="1"/>
</dbReference>
<dbReference type="HAMAP" id="MF_01274">
    <property type="entry name" value="Pantothen_kinase_3"/>
    <property type="match status" value="1"/>
</dbReference>
<dbReference type="PANTHER" id="PTHR34265">
    <property type="entry name" value="TYPE III PANTOTHENATE KINASE"/>
    <property type="match status" value="1"/>
</dbReference>
<evidence type="ECO:0000256" key="5">
    <source>
        <dbReference type="ARBA" id="ARBA00011738"/>
    </source>
</evidence>
<dbReference type="OrthoDB" id="9781305at2"/>
<dbReference type="KEGG" id="mme:Marme_0223"/>
<dbReference type="EMBL" id="CP002583">
    <property type="protein sequence ID" value="ADZ89527.1"/>
    <property type="molecule type" value="Genomic_DNA"/>
</dbReference>
<comment type="subcellular location">
    <subcellularLocation>
        <location evidence="3 16">Cytoplasm</location>
    </subcellularLocation>
</comment>
<dbReference type="HOGENOM" id="CLU_066627_0_0_6"/>
<evidence type="ECO:0000256" key="15">
    <source>
        <dbReference type="ARBA" id="ARBA00040883"/>
    </source>
</evidence>
<dbReference type="InterPro" id="IPR043129">
    <property type="entry name" value="ATPase_NBD"/>
</dbReference>
<dbReference type="CDD" id="cd24015">
    <property type="entry name" value="ASKHA_NBD_PanK-III"/>
    <property type="match status" value="1"/>
</dbReference>
<comment type="subunit">
    <text evidence="5 16">Homodimer.</text>
</comment>
<evidence type="ECO:0000256" key="4">
    <source>
        <dbReference type="ARBA" id="ARBA00005225"/>
    </source>
</evidence>
<evidence type="ECO:0000256" key="1">
    <source>
        <dbReference type="ARBA" id="ARBA00001206"/>
    </source>
</evidence>
<keyword evidence="10 16" id="KW-0418">Kinase</keyword>
<dbReference type="PATRIC" id="fig|717774.3.peg.228"/>
<feature type="binding site" evidence="16">
    <location>
        <position position="120"/>
    </location>
    <ligand>
        <name>ATP</name>
        <dbReference type="ChEBI" id="CHEBI:30616"/>
    </ligand>
</feature>
<feature type="active site" description="Proton acceptor" evidence="16">
    <location>
        <position position="97"/>
    </location>
</feature>
<keyword evidence="9 16" id="KW-0547">Nucleotide-binding</keyword>
<evidence type="ECO:0000313" key="17">
    <source>
        <dbReference type="EMBL" id="ADZ89527.1"/>
    </source>
</evidence>
<dbReference type="GO" id="GO:0004594">
    <property type="term" value="F:pantothenate kinase activity"/>
    <property type="evidence" value="ECO:0007669"/>
    <property type="project" value="UniProtKB-UniRule"/>
</dbReference>
<dbReference type="UniPathway" id="UPA00241">
    <property type="reaction ID" value="UER00352"/>
</dbReference>
<feature type="binding site" evidence="16">
    <location>
        <begin position="95"/>
        <end position="98"/>
    </location>
    <ligand>
        <name>substrate</name>
    </ligand>
</feature>
<keyword evidence="11 16" id="KW-0067">ATP-binding</keyword>
<evidence type="ECO:0000256" key="2">
    <source>
        <dbReference type="ARBA" id="ARBA00001958"/>
    </source>
</evidence>
<comment type="catalytic activity">
    <reaction evidence="1 16">
        <text>(R)-pantothenate + ATP = (R)-4'-phosphopantothenate + ADP + H(+)</text>
        <dbReference type="Rhea" id="RHEA:16373"/>
        <dbReference type="ChEBI" id="CHEBI:10986"/>
        <dbReference type="ChEBI" id="CHEBI:15378"/>
        <dbReference type="ChEBI" id="CHEBI:29032"/>
        <dbReference type="ChEBI" id="CHEBI:30616"/>
        <dbReference type="ChEBI" id="CHEBI:456216"/>
        <dbReference type="EC" id="2.7.1.33"/>
    </reaction>
</comment>
<keyword evidence="12 16" id="KW-0630">Potassium</keyword>
<evidence type="ECO:0000256" key="11">
    <source>
        <dbReference type="ARBA" id="ARBA00022840"/>
    </source>
</evidence>
<dbReference type="GO" id="GO:0046872">
    <property type="term" value="F:metal ion binding"/>
    <property type="evidence" value="ECO:0007669"/>
    <property type="project" value="UniProtKB-KW"/>
</dbReference>
<dbReference type="GO" id="GO:0005737">
    <property type="term" value="C:cytoplasm"/>
    <property type="evidence" value="ECO:0007669"/>
    <property type="project" value="UniProtKB-SubCell"/>
</dbReference>
<comment type="similarity">
    <text evidence="14 16">Belongs to the type III pantothenate kinase family.</text>
</comment>
<dbReference type="EC" id="2.7.1.33" evidence="6 16"/>
<keyword evidence="13 16" id="KW-0173">Coenzyme A biosynthesis</keyword>
<evidence type="ECO:0000256" key="6">
    <source>
        <dbReference type="ARBA" id="ARBA00012102"/>
    </source>
</evidence>
<comment type="function">
    <text evidence="16">Catalyzes the phosphorylation of pantothenate (Pan), the first step in CoA biosynthesis.</text>
</comment>
<evidence type="ECO:0000256" key="16">
    <source>
        <dbReference type="HAMAP-Rule" id="MF_01274"/>
    </source>
</evidence>
<evidence type="ECO:0000256" key="10">
    <source>
        <dbReference type="ARBA" id="ARBA00022777"/>
    </source>
</evidence>
<dbReference type="SUPFAM" id="SSF53067">
    <property type="entry name" value="Actin-like ATPase domain"/>
    <property type="match status" value="2"/>
</dbReference>
<evidence type="ECO:0000256" key="3">
    <source>
        <dbReference type="ARBA" id="ARBA00004496"/>
    </source>
</evidence>
<dbReference type="PANTHER" id="PTHR34265:SF1">
    <property type="entry name" value="TYPE III PANTOTHENATE KINASE"/>
    <property type="match status" value="1"/>
</dbReference>
<comment type="cofactor">
    <cofactor evidence="16">
        <name>NH4(+)</name>
        <dbReference type="ChEBI" id="CHEBI:28938"/>
    </cofactor>
    <cofactor evidence="16">
        <name>K(+)</name>
        <dbReference type="ChEBI" id="CHEBI:29103"/>
    </cofactor>
    <text evidence="16">A monovalent cation. Ammonium or potassium.</text>
</comment>
<organism evidence="17 18">
    <name type="scientific">Marinomonas mediterranea (strain ATCC 700492 / JCM 21426 / NBRC 103028 / MMB-1)</name>
    <dbReference type="NCBI Taxonomy" id="717774"/>
    <lineage>
        <taxon>Bacteria</taxon>
        <taxon>Pseudomonadati</taxon>
        <taxon>Pseudomonadota</taxon>
        <taxon>Gammaproteobacteria</taxon>
        <taxon>Oceanospirillales</taxon>
        <taxon>Oceanospirillaceae</taxon>
        <taxon>Marinomonas</taxon>
    </lineage>
</organism>
<name>F2JX08_MARM1</name>
<keyword evidence="7 16" id="KW-0963">Cytoplasm</keyword>